<dbReference type="InterPro" id="IPR043504">
    <property type="entry name" value="Peptidase_S1_PA_chymotrypsin"/>
</dbReference>
<keyword evidence="3" id="KW-0720">Serine protease</keyword>
<keyword evidence="1 4" id="KW-0732">Signal</keyword>
<dbReference type="InterPro" id="IPR001314">
    <property type="entry name" value="Peptidase_S1A"/>
</dbReference>
<dbReference type="PANTHER" id="PTHR15462">
    <property type="entry name" value="SERINE PROTEASE"/>
    <property type="match status" value="1"/>
</dbReference>
<sequence length="267" mass="29434">MHRLIHWISLSVFCVAASIATSLTMANEQHQPTEPKLVLPGIKGADDRVRVDISRYPWRSVGRLNRSGNFCTGVLVGPAQVITAAHCFWDNRLRKWASPENIHFVAGYERGNYLAHSKVEKFVLSGNRTPGKNHGKPEILEDWAIATLKEPLGEKFGYIPVSKMDDPAIDITFVQAGYSKDIPHMLTVHDGCRIAGIEKESDTIATILLHECDATNGDSGSPIFMKNGSEFSLVGLHVATYKPGNRDVLGIAISSDQFRSSIHAYLP</sequence>
<evidence type="ECO:0000313" key="7">
    <source>
        <dbReference type="Proteomes" id="UP001056291"/>
    </source>
</evidence>
<dbReference type="InterPro" id="IPR001254">
    <property type="entry name" value="Trypsin_dom"/>
</dbReference>
<dbReference type="InterPro" id="IPR009003">
    <property type="entry name" value="Peptidase_S1_PA"/>
</dbReference>
<dbReference type="InterPro" id="IPR050966">
    <property type="entry name" value="Glutamyl_endopeptidase"/>
</dbReference>
<dbReference type="SUPFAM" id="SSF50494">
    <property type="entry name" value="Trypsin-like serine proteases"/>
    <property type="match status" value="1"/>
</dbReference>
<dbReference type="Pfam" id="PF00089">
    <property type="entry name" value="Trypsin"/>
    <property type="match status" value="1"/>
</dbReference>
<dbReference type="EMBL" id="CP098747">
    <property type="protein sequence ID" value="USG62314.1"/>
    <property type="molecule type" value="Genomic_DNA"/>
</dbReference>
<evidence type="ECO:0000256" key="4">
    <source>
        <dbReference type="SAM" id="SignalP"/>
    </source>
</evidence>
<dbReference type="InterPro" id="IPR033116">
    <property type="entry name" value="TRYPSIN_SER"/>
</dbReference>
<dbReference type="PROSITE" id="PS00134">
    <property type="entry name" value="TRYPSIN_HIS"/>
    <property type="match status" value="1"/>
</dbReference>
<proteinExistence type="predicted"/>
<keyword evidence="3" id="KW-0645">Protease</keyword>
<name>A0ABY4WAL1_9PROT</name>
<evidence type="ECO:0000256" key="1">
    <source>
        <dbReference type="ARBA" id="ARBA00022729"/>
    </source>
</evidence>
<feature type="signal peptide" evidence="4">
    <location>
        <begin position="1"/>
        <end position="26"/>
    </location>
</feature>
<accession>A0ABY4WAL1</accession>
<dbReference type="Proteomes" id="UP001056291">
    <property type="component" value="Chromosome"/>
</dbReference>
<evidence type="ECO:0000256" key="2">
    <source>
        <dbReference type="ARBA" id="ARBA00023157"/>
    </source>
</evidence>
<dbReference type="InterPro" id="IPR018114">
    <property type="entry name" value="TRYPSIN_HIS"/>
</dbReference>
<dbReference type="RefSeq" id="WP_251935988.1">
    <property type="nucleotide sequence ID" value="NZ_CP098747.1"/>
</dbReference>
<keyword evidence="7" id="KW-1185">Reference proteome</keyword>
<dbReference type="Gene3D" id="2.40.10.10">
    <property type="entry name" value="Trypsin-like serine proteases"/>
    <property type="match status" value="2"/>
</dbReference>
<evidence type="ECO:0000259" key="5">
    <source>
        <dbReference type="PROSITE" id="PS50240"/>
    </source>
</evidence>
<keyword evidence="3 6" id="KW-0378">Hydrolase</keyword>
<evidence type="ECO:0000256" key="3">
    <source>
        <dbReference type="RuleBase" id="RU363034"/>
    </source>
</evidence>
<dbReference type="PROSITE" id="PS00135">
    <property type="entry name" value="TRYPSIN_SER"/>
    <property type="match status" value="1"/>
</dbReference>
<dbReference type="PROSITE" id="PS50240">
    <property type="entry name" value="TRYPSIN_DOM"/>
    <property type="match status" value="1"/>
</dbReference>
<feature type="domain" description="Peptidase S1" evidence="5">
    <location>
        <begin position="42"/>
        <end position="267"/>
    </location>
</feature>
<feature type="chain" id="PRO_5047469196" evidence="4">
    <location>
        <begin position="27"/>
        <end position="267"/>
    </location>
</feature>
<keyword evidence="2" id="KW-1015">Disulfide bond</keyword>
<dbReference type="GO" id="GO:0016787">
    <property type="term" value="F:hydrolase activity"/>
    <property type="evidence" value="ECO:0007669"/>
    <property type="project" value="UniProtKB-KW"/>
</dbReference>
<protein>
    <submittedName>
        <fullName evidence="6">Trypsin-like serine protease</fullName>
        <ecNumber evidence="6">3.4.21.-</ecNumber>
    </submittedName>
</protein>
<evidence type="ECO:0000313" key="6">
    <source>
        <dbReference type="EMBL" id="USG62314.1"/>
    </source>
</evidence>
<dbReference type="EC" id="3.4.21.-" evidence="6"/>
<gene>
    <name evidence="6" type="ORF">NBZ79_04890</name>
</gene>
<dbReference type="PRINTS" id="PR00722">
    <property type="entry name" value="CHYMOTRYPSIN"/>
</dbReference>
<organism evidence="6 7">
    <name type="scientific">Sneathiella marina</name>
    <dbReference type="NCBI Taxonomy" id="2950108"/>
    <lineage>
        <taxon>Bacteria</taxon>
        <taxon>Pseudomonadati</taxon>
        <taxon>Pseudomonadota</taxon>
        <taxon>Alphaproteobacteria</taxon>
        <taxon>Sneathiellales</taxon>
        <taxon>Sneathiellaceae</taxon>
        <taxon>Sneathiella</taxon>
    </lineage>
</organism>
<reference evidence="6" key="1">
    <citation type="submission" date="2022-06" db="EMBL/GenBank/DDBJ databases">
        <title>Sneathiella actinostolidae sp. nov., isolated from a sea anemonein the Western Pacific Ocean.</title>
        <authorList>
            <person name="Wei M.J."/>
        </authorList>
    </citation>
    <scope>NUCLEOTIDE SEQUENCE</scope>
    <source>
        <strain evidence="6">PHK-P5</strain>
    </source>
</reference>
<dbReference type="PANTHER" id="PTHR15462:SF8">
    <property type="entry name" value="SERINE PROTEASE"/>
    <property type="match status" value="1"/>
</dbReference>